<sequence>MKIRDGGANEFNSKSIVCLSFSIVRSPQVDQIGKLTEFVSVTPLILLNFSKEGQGMLKDVCEDPEAFF</sequence>
<reference evidence="1 2" key="2">
    <citation type="journal article" date="2022" name="Mol. Ecol. Resour.">
        <title>The genomes of chicory, endive, great burdock and yacon provide insights into Asteraceae paleo-polyploidization history and plant inulin production.</title>
        <authorList>
            <person name="Fan W."/>
            <person name="Wang S."/>
            <person name="Wang H."/>
            <person name="Wang A."/>
            <person name="Jiang F."/>
            <person name="Liu H."/>
            <person name="Zhao H."/>
            <person name="Xu D."/>
            <person name="Zhang Y."/>
        </authorList>
    </citation>
    <scope>NUCLEOTIDE SEQUENCE [LARGE SCALE GENOMIC DNA]</scope>
    <source>
        <strain evidence="2">cv. Punajuju</strain>
        <tissue evidence="1">Leaves</tissue>
    </source>
</reference>
<protein>
    <submittedName>
        <fullName evidence="1">Uncharacterized protein</fullName>
    </submittedName>
</protein>
<gene>
    <name evidence="1" type="ORF">L2E82_20438</name>
</gene>
<keyword evidence="2" id="KW-1185">Reference proteome</keyword>
<dbReference type="Proteomes" id="UP001055811">
    <property type="component" value="Linkage Group LG04"/>
</dbReference>
<dbReference type="EMBL" id="CM042012">
    <property type="protein sequence ID" value="KAI3749822.1"/>
    <property type="molecule type" value="Genomic_DNA"/>
</dbReference>
<reference evidence="2" key="1">
    <citation type="journal article" date="2022" name="Mol. Ecol. Resour.">
        <title>The genomes of chicory, endive, great burdock and yacon provide insights into Asteraceae palaeo-polyploidization history and plant inulin production.</title>
        <authorList>
            <person name="Fan W."/>
            <person name="Wang S."/>
            <person name="Wang H."/>
            <person name="Wang A."/>
            <person name="Jiang F."/>
            <person name="Liu H."/>
            <person name="Zhao H."/>
            <person name="Xu D."/>
            <person name="Zhang Y."/>
        </authorList>
    </citation>
    <scope>NUCLEOTIDE SEQUENCE [LARGE SCALE GENOMIC DNA]</scope>
    <source>
        <strain evidence="2">cv. Punajuju</strain>
    </source>
</reference>
<evidence type="ECO:0000313" key="2">
    <source>
        <dbReference type="Proteomes" id="UP001055811"/>
    </source>
</evidence>
<evidence type="ECO:0000313" key="1">
    <source>
        <dbReference type="EMBL" id="KAI3749822.1"/>
    </source>
</evidence>
<name>A0ACB9DTD5_CICIN</name>
<organism evidence="1 2">
    <name type="scientific">Cichorium intybus</name>
    <name type="common">Chicory</name>
    <dbReference type="NCBI Taxonomy" id="13427"/>
    <lineage>
        <taxon>Eukaryota</taxon>
        <taxon>Viridiplantae</taxon>
        <taxon>Streptophyta</taxon>
        <taxon>Embryophyta</taxon>
        <taxon>Tracheophyta</taxon>
        <taxon>Spermatophyta</taxon>
        <taxon>Magnoliopsida</taxon>
        <taxon>eudicotyledons</taxon>
        <taxon>Gunneridae</taxon>
        <taxon>Pentapetalae</taxon>
        <taxon>asterids</taxon>
        <taxon>campanulids</taxon>
        <taxon>Asterales</taxon>
        <taxon>Asteraceae</taxon>
        <taxon>Cichorioideae</taxon>
        <taxon>Cichorieae</taxon>
        <taxon>Cichoriinae</taxon>
        <taxon>Cichorium</taxon>
    </lineage>
</organism>
<proteinExistence type="predicted"/>
<accession>A0ACB9DTD5</accession>
<comment type="caution">
    <text evidence="1">The sequence shown here is derived from an EMBL/GenBank/DDBJ whole genome shotgun (WGS) entry which is preliminary data.</text>
</comment>